<protein>
    <submittedName>
        <fullName evidence="3">SPW repeat protein</fullName>
    </submittedName>
</protein>
<gene>
    <name evidence="3" type="ORF">ACFOOQ_19345</name>
</gene>
<sequence length="118" mass="13103">MVHITHHEETRHWQDWANMVFGIAMVASPWLLGYAGLEGATMNAVIIGFLVFALSALALTLLDRWEAWINAALGIWLILSPWLLGFAIYDPARLSHLGIGILVAAVAGIEIWDSRARR</sequence>
<evidence type="ECO:0000313" key="3">
    <source>
        <dbReference type="EMBL" id="MFC3677716.1"/>
    </source>
</evidence>
<feature type="transmembrane region" description="Helical" evidence="1">
    <location>
        <begin position="94"/>
        <end position="112"/>
    </location>
</feature>
<evidence type="ECO:0000313" key="4">
    <source>
        <dbReference type="Proteomes" id="UP001595711"/>
    </source>
</evidence>
<dbReference type="InterPro" id="IPR005530">
    <property type="entry name" value="SPW"/>
</dbReference>
<dbReference type="Proteomes" id="UP001595711">
    <property type="component" value="Unassembled WGS sequence"/>
</dbReference>
<proteinExistence type="predicted"/>
<feature type="domain" description="SPW repeat-containing integral membrane" evidence="2">
    <location>
        <begin position="13"/>
        <end position="107"/>
    </location>
</feature>
<dbReference type="EMBL" id="JBHRYJ010000005">
    <property type="protein sequence ID" value="MFC3677716.1"/>
    <property type="molecule type" value="Genomic_DNA"/>
</dbReference>
<keyword evidence="1" id="KW-0812">Transmembrane</keyword>
<name>A0ABV7VMF1_9PROT</name>
<dbReference type="RefSeq" id="WP_379729303.1">
    <property type="nucleotide sequence ID" value="NZ_JBHRYJ010000005.1"/>
</dbReference>
<evidence type="ECO:0000259" key="2">
    <source>
        <dbReference type="Pfam" id="PF03779"/>
    </source>
</evidence>
<keyword evidence="1" id="KW-1133">Transmembrane helix</keyword>
<reference evidence="4" key="1">
    <citation type="journal article" date="2019" name="Int. J. Syst. Evol. Microbiol.">
        <title>The Global Catalogue of Microorganisms (GCM) 10K type strain sequencing project: providing services to taxonomists for standard genome sequencing and annotation.</title>
        <authorList>
            <consortium name="The Broad Institute Genomics Platform"/>
            <consortium name="The Broad Institute Genome Sequencing Center for Infectious Disease"/>
            <person name="Wu L."/>
            <person name="Ma J."/>
        </authorList>
    </citation>
    <scope>NUCLEOTIDE SEQUENCE [LARGE SCALE GENOMIC DNA]</scope>
    <source>
        <strain evidence="4">KCTC 42182</strain>
    </source>
</reference>
<feature type="transmembrane region" description="Helical" evidence="1">
    <location>
        <begin position="43"/>
        <end position="62"/>
    </location>
</feature>
<feature type="transmembrane region" description="Helical" evidence="1">
    <location>
        <begin position="16"/>
        <end position="37"/>
    </location>
</feature>
<accession>A0ABV7VMF1</accession>
<dbReference type="Pfam" id="PF03779">
    <property type="entry name" value="SPW"/>
    <property type="match status" value="1"/>
</dbReference>
<keyword evidence="1" id="KW-0472">Membrane</keyword>
<evidence type="ECO:0000256" key="1">
    <source>
        <dbReference type="SAM" id="Phobius"/>
    </source>
</evidence>
<keyword evidence="4" id="KW-1185">Reference proteome</keyword>
<comment type="caution">
    <text evidence="3">The sequence shown here is derived from an EMBL/GenBank/DDBJ whole genome shotgun (WGS) entry which is preliminary data.</text>
</comment>
<organism evidence="3 4">
    <name type="scientific">Ferrovibrio xuzhouensis</name>
    <dbReference type="NCBI Taxonomy" id="1576914"/>
    <lineage>
        <taxon>Bacteria</taxon>
        <taxon>Pseudomonadati</taxon>
        <taxon>Pseudomonadota</taxon>
        <taxon>Alphaproteobacteria</taxon>
        <taxon>Rhodospirillales</taxon>
        <taxon>Rhodospirillaceae</taxon>
        <taxon>Ferrovibrio</taxon>
    </lineage>
</organism>
<feature type="transmembrane region" description="Helical" evidence="1">
    <location>
        <begin position="69"/>
        <end position="88"/>
    </location>
</feature>